<feature type="chain" id="PRO_5043633463" evidence="1">
    <location>
        <begin position="22"/>
        <end position="272"/>
    </location>
</feature>
<keyword evidence="1" id="KW-0732">Signal</keyword>
<dbReference type="Pfam" id="PF07833">
    <property type="entry name" value="Cu_amine_oxidN1"/>
    <property type="match status" value="1"/>
</dbReference>
<evidence type="ECO:0000256" key="1">
    <source>
        <dbReference type="SAM" id="SignalP"/>
    </source>
</evidence>
<proteinExistence type="predicted"/>
<evidence type="ECO:0000259" key="2">
    <source>
        <dbReference type="Pfam" id="PF07833"/>
    </source>
</evidence>
<dbReference type="RefSeq" id="WP_280617478.1">
    <property type="nucleotide sequence ID" value="NZ_JAROYP010000010.1"/>
</dbReference>
<accession>A0AAW6SZZ7</accession>
<gene>
    <name evidence="3" type="ORF">P5X88_16825</name>
</gene>
<reference evidence="3" key="1">
    <citation type="submission" date="2023-03" db="EMBL/GenBank/DDBJ databases">
        <title>Bacterial isolates from washroom surfaces on a university campus.</title>
        <authorList>
            <person name="Holman D.B."/>
            <person name="Gzyl K.E."/>
            <person name="Taheri A.E."/>
        </authorList>
    </citation>
    <scope>NUCLEOTIDE SEQUENCE</scope>
    <source>
        <strain evidence="3">RD03</strain>
    </source>
</reference>
<feature type="domain" description="Copper amine oxidase-like N-terminal" evidence="2">
    <location>
        <begin position="34"/>
        <end position="127"/>
    </location>
</feature>
<name>A0AAW6SZZ7_9BACI</name>
<dbReference type="InterPro" id="IPR036582">
    <property type="entry name" value="Mao_N_sf"/>
</dbReference>
<sequence>MKKSLLIAPLLIAGLSLPHFASASTNDVTINDGKIENGRTLVPIRAISQSFGSTVDWHQTTKTVTIKNGKDKTVLTVNSKKINVNGKTVTIDVPVRMSNGTTYVPLRVASPAGSVVEWNQKAQQATITFKGKKVVVNVGKTGTGSTTTTNTQFTETLKKNLIAKADETANLSKISQIRTHFKPYFTTDLINKIVYQNDFKNSLKKVSEFKNAPSASISVGNEVYVTHTLMSQGSNGVTTYYNRTIVITKADGTWKVSDIRFSTEERDHQMNG</sequence>
<dbReference type="AlphaFoldDB" id="A0AAW6SZZ7"/>
<feature type="signal peptide" evidence="1">
    <location>
        <begin position="1"/>
        <end position="21"/>
    </location>
</feature>
<dbReference type="InterPro" id="IPR012854">
    <property type="entry name" value="Cu_amine_oxidase-like_N"/>
</dbReference>
<dbReference type="EMBL" id="JAROYP010000010">
    <property type="protein sequence ID" value="MDH5162599.1"/>
    <property type="molecule type" value="Genomic_DNA"/>
</dbReference>
<organism evidence="3 4">
    <name type="scientific">Heyndrickxia oleronia</name>
    <dbReference type="NCBI Taxonomy" id="38875"/>
    <lineage>
        <taxon>Bacteria</taxon>
        <taxon>Bacillati</taxon>
        <taxon>Bacillota</taxon>
        <taxon>Bacilli</taxon>
        <taxon>Bacillales</taxon>
        <taxon>Bacillaceae</taxon>
        <taxon>Heyndrickxia</taxon>
    </lineage>
</organism>
<protein>
    <submittedName>
        <fullName evidence="3">Copper amine oxidase N-terminal domain-containing protein</fullName>
    </submittedName>
</protein>
<comment type="caution">
    <text evidence="3">The sequence shown here is derived from an EMBL/GenBank/DDBJ whole genome shotgun (WGS) entry which is preliminary data.</text>
</comment>
<dbReference type="Proteomes" id="UP001159179">
    <property type="component" value="Unassembled WGS sequence"/>
</dbReference>
<dbReference type="Gene3D" id="3.30.457.10">
    <property type="entry name" value="Copper amine oxidase-like, N-terminal domain"/>
    <property type="match status" value="1"/>
</dbReference>
<dbReference type="SUPFAM" id="SSF55383">
    <property type="entry name" value="Copper amine oxidase, domain N"/>
    <property type="match status" value="1"/>
</dbReference>
<evidence type="ECO:0000313" key="3">
    <source>
        <dbReference type="EMBL" id="MDH5162599.1"/>
    </source>
</evidence>
<evidence type="ECO:0000313" key="4">
    <source>
        <dbReference type="Proteomes" id="UP001159179"/>
    </source>
</evidence>